<dbReference type="EMBL" id="AP022610">
    <property type="protein sequence ID" value="BBZ28865.1"/>
    <property type="molecule type" value="Genomic_DNA"/>
</dbReference>
<feature type="domain" description="STAS" evidence="1">
    <location>
        <begin position="26"/>
        <end position="124"/>
    </location>
</feature>
<reference evidence="2 3" key="1">
    <citation type="journal article" date="2019" name="Emerg. Microbes Infect.">
        <title>Comprehensive subspecies identification of 175 nontuberculous mycobacteria species based on 7547 genomic profiles.</title>
        <authorList>
            <person name="Matsumoto Y."/>
            <person name="Kinjo T."/>
            <person name="Motooka D."/>
            <person name="Nabeya D."/>
            <person name="Jung N."/>
            <person name="Uechi K."/>
            <person name="Horii T."/>
            <person name="Iida T."/>
            <person name="Fujita J."/>
            <person name="Nakamura S."/>
        </authorList>
    </citation>
    <scope>NUCLEOTIDE SEQUENCE [LARGE SCALE GENOMIC DNA]</scope>
    <source>
        <strain evidence="2 3">JCM 13574</strain>
    </source>
</reference>
<protein>
    <recommendedName>
        <fullName evidence="1">STAS domain-containing protein</fullName>
    </recommendedName>
</protein>
<gene>
    <name evidence="2" type="ORF">MMAD_31600</name>
</gene>
<evidence type="ECO:0000259" key="1">
    <source>
        <dbReference type="PROSITE" id="PS50801"/>
    </source>
</evidence>
<dbReference type="Gene3D" id="3.30.750.24">
    <property type="entry name" value="STAS domain"/>
    <property type="match status" value="1"/>
</dbReference>
<dbReference type="InterPro" id="IPR036513">
    <property type="entry name" value="STAS_dom_sf"/>
</dbReference>
<dbReference type="PROSITE" id="PS50801">
    <property type="entry name" value="STAS"/>
    <property type="match status" value="1"/>
</dbReference>
<evidence type="ECO:0000313" key="3">
    <source>
        <dbReference type="Proteomes" id="UP000466517"/>
    </source>
</evidence>
<accession>A0A7I7XIE6</accession>
<organism evidence="2 3">
    <name type="scientific">Mycolicibacterium madagascariense</name>
    <dbReference type="NCBI Taxonomy" id="212765"/>
    <lineage>
        <taxon>Bacteria</taxon>
        <taxon>Bacillati</taxon>
        <taxon>Actinomycetota</taxon>
        <taxon>Actinomycetes</taxon>
        <taxon>Mycobacteriales</taxon>
        <taxon>Mycobacteriaceae</taxon>
        <taxon>Mycolicibacterium</taxon>
    </lineage>
</organism>
<sequence>MRGRDAARKPWHIGVEWRRVTVRATVISPNGDLRGEGATALQRTLAGELTGTPDVMVLDMSDLEQLDGDGIAALTSIAELAAAEGIRFCLVVPPQSALSTHPQVATLMETFPTFGSVADALQGRPSPGQP</sequence>
<dbReference type="Pfam" id="PF01740">
    <property type="entry name" value="STAS"/>
    <property type="match status" value="1"/>
</dbReference>
<dbReference type="Proteomes" id="UP000466517">
    <property type="component" value="Chromosome"/>
</dbReference>
<evidence type="ECO:0000313" key="2">
    <source>
        <dbReference type="EMBL" id="BBZ28865.1"/>
    </source>
</evidence>
<dbReference type="RefSeq" id="WP_163738939.1">
    <property type="nucleotide sequence ID" value="NZ_AP022610.1"/>
</dbReference>
<dbReference type="InterPro" id="IPR002645">
    <property type="entry name" value="STAS_dom"/>
</dbReference>
<name>A0A7I7XIE6_9MYCO</name>
<keyword evidence="3" id="KW-1185">Reference proteome</keyword>
<proteinExistence type="predicted"/>
<dbReference type="KEGG" id="mmag:MMAD_31600"/>
<dbReference type="CDD" id="cd07043">
    <property type="entry name" value="STAS_anti-anti-sigma_factors"/>
    <property type="match status" value="1"/>
</dbReference>
<dbReference type="SUPFAM" id="SSF52091">
    <property type="entry name" value="SpoIIaa-like"/>
    <property type="match status" value="1"/>
</dbReference>
<dbReference type="AlphaFoldDB" id="A0A7I7XIE6"/>